<dbReference type="PANTHER" id="PTHR11802">
    <property type="entry name" value="SERINE PROTEASE FAMILY S10 SERINE CARBOXYPEPTIDASE"/>
    <property type="match status" value="1"/>
</dbReference>
<evidence type="ECO:0000256" key="4">
    <source>
        <dbReference type="ARBA" id="ARBA00022729"/>
    </source>
</evidence>
<dbReference type="GeneID" id="118466777"/>
<keyword evidence="2 7" id="KW-0121">Carboxypeptidase</keyword>
<keyword evidence="6" id="KW-0325">Glycoprotein</keyword>
<evidence type="ECO:0000313" key="9">
    <source>
        <dbReference type="Proteomes" id="UP000069272"/>
    </source>
</evidence>
<dbReference type="PANTHER" id="PTHR11802:SF472">
    <property type="entry name" value="SERINE CARBOXYPEPTIDASE CPVL-RELATED"/>
    <property type="match status" value="1"/>
</dbReference>
<evidence type="ECO:0000256" key="1">
    <source>
        <dbReference type="ARBA" id="ARBA00009431"/>
    </source>
</evidence>
<comment type="similarity">
    <text evidence="1 7">Belongs to the peptidase S10 family.</text>
</comment>
<dbReference type="KEGG" id="aali:118466777"/>
<dbReference type="FunFam" id="3.40.50.1820:FF:000096">
    <property type="entry name" value="Carboxypeptidase vitellogenic-like"/>
    <property type="match status" value="1"/>
</dbReference>
<dbReference type="PROSITE" id="PS00560">
    <property type="entry name" value="CARBOXYPEPT_SER_HIS"/>
    <property type="match status" value="1"/>
</dbReference>
<dbReference type="Gene3D" id="3.40.50.1820">
    <property type="entry name" value="alpha/beta hydrolase"/>
    <property type="match status" value="1"/>
</dbReference>
<dbReference type="VEuPathDB" id="VectorBase:AALB20_034765"/>
<dbReference type="Pfam" id="PF00450">
    <property type="entry name" value="Peptidase_S10"/>
    <property type="match status" value="1"/>
</dbReference>
<reference evidence="8" key="2">
    <citation type="submission" date="2022-08" db="UniProtKB">
        <authorList>
            <consortium name="EnsemblMetazoa"/>
        </authorList>
    </citation>
    <scope>IDENTIFICATION</scope>
    <source>
        <strain evidence="8">STECLA/ALBI9_A</strain>
    </source>
</reference>
<dbReference type="GO" id="GO:0004185">
    <property type="term" value="F:serine-type carboxypeptidase activity"/>
    <property type="evidence" value="ECO:0007669"/>
    <property type="project" value="UniProtKB-UniRule"/>
</dbReference>
<dbReference type="InterPro" id="IPR033124">
    <property type="entry name" value="Ser_caboxypep_his_AS"/>
</dbReference>
<dbReference type="SUPFAM" id="SSF53474">
    <property type="entry name" value="alpha/beta-Hydrolases"/>
    <property type="match status" value="1"/>
</dbReference>
<dbReference type="PRINTS" id="PR00724">
    <property type="entry name" value="CRBOXYPTASEC"/>
</dbReference>
<evidence type="ECO:0000256" key="6">
    <source>
        <dbReference type="ARBA" id="ARBA00023180"/>
    </source>
</evidence>
<dbReference type="RefSeq" id="XP_035792396.1">
    <property type="nucleotide sequence ID" value="XM_035936503.1"/>
</dbReference>
<sequence>MFRLDSVPIRGLLTFVLVFVVGGQCFFLNPYQKFWQQPTESTASTAWDSTSNEPSDHGLPLFLTPYIEAGKITEGQQAARVQHSRIRGFESYAGFLTVDKRYNSNLYFWFFPAKTNATTAPLLLWLQGGPGASSLFGLFAENGPFSINKELVAVPRNHSWYENHNLLYIDNPVGTGFSFTEQETGYARNQVQIGEQLYTAIVQFLQLFPHLQSVPFYISGESYAGKYVPALGYTIHRKNTDPATLPARRINLAGMAIGNGFSDPINQLNYGDYLYQLGLIDANALERFEQDEQTVADCIANGNYQCAFDVMDELLDGDANGGHSFFRNVSGFEMYYNYLHPVATAKELFEQLNLVAFLNLDETRPALHVGDLPFHDLDTDNKVAQYLEGDVFQSVAPWISELLENGYRILFYNGQLDIICAYPMMVNYLQMLQFNGAQYYRQVPRGILTIDGETAGYFKLAYALTEVLVRDAGHMVPRDQPKWAHRMITSFTHPVHGKHIFESGL</sequence>
<dbReference type="InterPro" id="IPR001563">
    <property type="entry name" value="Peptidase_S10"/>
</dbReference>
<dbReference type="OrthoDB" id="443318at2759"/>
<proteinExistence type="inferred from homology"/>
<dbReference type="GO" id="GO:0006508">
    <property type="term" value="P:proteolysis"/>
    <property type="evidence" value="ECO:0007669"/>
    <property type="project" value="UniProtKB-KW"/>
</dbReference>
<dbReference type="InterPro" id="IPR029058">
    <property type="entry name" value="AB_hydrolase_fold"/>
</dbReference>
<dbReference type="EC" id="3.4.16.-" evidence="7"/>
<organism evidence="8 9">
    <name type="scientific">Anopheles albimanus</name>
    <name type="common">New world malaria mosquito</name>
    <dbReference type="NCBI Taxonomy" id="7167"/>
    <lineage>
        <taxon>Eukaryota</taxon>
        <taxon>Metazoa</taxon>
        <taxon>Ecdysozoa</taxon>
        <taxon>Arthropoda</taxon>
        <taxon>Hexapoda</taxon>
        <taxon>Insecta</taxon>
        <taxon>Pterygota</taxon>
        <taxon>Neoptera</taxon>
        <taxon>Endopterygota</taxon>
        <taxon>Diptera</taxon>
        <taxon>Nematocera</taxon>
        <taxon>Culicoidea</taxon>
        <taxon>Culicidae</taxon>
        <taxon>Anophelinae</taxon>
        <taxon>Anopheles</taxon>
    </lineage>
</organism>
<dbReference type="PROSITE" id="PS00131">
    <property type="entry name" value="CARBOXYPEPT_SER_SER"/>
    <property type="match status" value="1"/>
</dbReference>
<dbReference type="Proteomes" id="UP000069272">
    <property type="component" value="Chromosome 3L"/>
</dbReference>
<dbReference type="InterPro" id="IPR018202">
    <property type="entry name" value="Ser_caboxypep_ser_AS"/>
</dbReference>
<evidence type="ECO:0000256" key="5">
    <source>
        <dbReference type="ARBA" id="ARBA00022801"/>
    </source>
</evidence>
<keyword evidence="3 7" id="KW-0645">Protease</keyword>
<evidence type="ECO:0000256" key="7">
    <source>
        <dbReference type="RuleBase" id="RU361156"/>
    </source>
</evidence>
<keyword evidence="9" id="KW-1185">Reference proteome</keyword>
<keyword evidence="5 7" id="KW-0378">Hydrolase</keyword>
<reference evidence="8 9" key="1">
    <citation type="journal article" date="2017" name="G3 (Bethesda)">
        <title>The Physical Genome Mapping of Anopheles albimanus Corrected Scaffold Misassemblies and Identified Interarm Rearrangements in Genus Anopheles.</title>
        <authorList>
            <person name="Artemov G.N."/>
            <person name="Peery A.N."/>
            <person name="Jiang X."/>
            <person name="Tu Z."/>
            <person name="Stegniy V.N."/>
            <person name="Sharakhova M.V."/>
            <person name="Sharakhov I.V."/>
        </authorList>
    </citation>
    <scope>NUCLEOTIDE SEQUENCE [LARGE SCALE GENOMIC DNA]</scope>
    <source>
        <strain evidence="8 9">ALBI9_A</strain>
    </source>
</reference>
<protein>
    <recommendedName>
        <fullName evidence="7">Carboxypeptidase</fullName>
        <ecNumber evidence="7">3.4.16.-</ecNumber>
    </recommendedName>
</protein>
<evidence type="ECO:0000256" key="3">
    <source>
        <dbReference type="ARBA" id="ARBA00022670"/>
    </source>
</evidence>
<name>A0A182FHN1_ANOAL</name>
<evidence type="ECO:0000313" key="8">
    <source>
        <dbReference type="EnsemblMetazoa" id="AALB006024-PA"/>
    </source>
</evidence>
<dbReference type="EnsemblMetazoa" id="AALB006024-RA">
    <property type="protein sequence ID" value="AALB006024-PA"/>
    <property type="gene ID" value="AALB006024"/>
</dbReference>
<evidence type="ECO:0000256" key="2">
    <source>
        <dbReference type="ARBA" id="ARBA00022645"/>
    </source>
</evidence>
<dbReference type="STRING" id="7167.A0A182FHN1"/>
<dbReference type="VEuPathDB" id="VectorBase:AALB006024"/>
<keyword evidence="4" id="KW-0732">Signal</keyword>
<accession>A0A182FHN1</accession>
<dbReference type="AlphaFoldDB" id="A0A182FHN1"/>